<comment type="subcellular location">
    <subcellularLocation>
        <location evidence="1">Cell membrane</location>
        <topology evidence="1">Multi-pass membrane protein</topology>
    </subcellularLocation>
</comment>
<evidence type="ECO:0000313" key="9">
    <source>
        <dbReference type="Proteomes" id="UP000006892"/>
    </source>
</evidence>
<evidence type="ECO:0000259" key="7">
    <source>
        <dbReference type="Pfam" id="PF06271"/>
    </source>
</evidence>
<keyword evidence="2" id="KW-1003">Cell membrane</keyword>
<name>A0A3S5YBH9_RHOH1</name>
<feature type="transmembrane region" description="Helical" evidence="6">
    <location>
        <begin position="60"/>
        <end position="82"/>
    </location>
</feature>
<dbReference type="PANTHER" id="PTHR36115:SF6">
    <property type="entry name" value="PROLINE-RICH ANTIGEN HOMOLOG"/>
    <property type="match status" value="1"/>
</dbReference>
<dbReference type="Proteomes" id="UP001154400">
    <property type="component" value="Chromosome"/>
</dbReference>
<proteinExistence type="predicted"/>
<gene>
    <name evidence="8" type="ordered locus">REQ_39230</name>
</gene>
<dbReference type="Pfam" id="PF06271">
    <property type="entry name" value="RDD"/>
    <property type="match status" value="1"/>
</dbReference>
<evidence type="ECO:0000256" key="3">
    <source>
        <dbReference type="ARBA" id="ARBA00022692"/>
    </source>
</evidence>
<reference evidence="8" key="1">
    <citation type="journal article" date="2010" name="PLoS Genet.">
        <title>The genome of a pathogenic rhodococcus: cooptive virulence underpinned by key gene acquisitions.</title>
        <authorList>
            <person name="Letek M."/>
            <person name="Gonzalez P."/>
            <person name="Macarthur I."/>
            <person name="Rodriguez H."/>
            <person name="Freeman T.C."/>
            <person name="Valero-Rello A."/>
            <person name="Blanco M."/>
            <person name="Buckley T."/>
            <person name="Cherevach I."/>
            <person name="Fahey R."/>
            <person name="Hapeshi A."/>
            <person name="Holdstock J."/>
            <person name="Leadon D."/>
            <person name="Navas J."/>
            <person name="Ocampo A."/>
            <person name="Quail M.A."/>
            <person name="Sanders M."/>
            <person name="Scortti M.M."/>
            <person name="Prescott J.F."/>
            <person name="Fogarty U."/>
            <person name="Meijer W.G."/>
            <person name="Parkhill J."/>
            <person name="Bentley S.D."/>
            <person name="Vazquez-Boland J.A."/>
        </authorList>
    </citation>
    <scope>NUCLEOTIDE SEQUENCE [LARGE SCALE GENOMIC DNA]</scope>
    <source>
        <strain evidence="8 9">103S</strain>
    </source>
</reference>
<organism evidence="8">
    <name type="scientific">Rhodococcus hoagii (strain 103S)</name>
    <name type="common">Rhodococcus equi</name>
    <dbReference type="NCBI Taxonomy" id="685727"/>
    <lineage>
        <taxon>Bacteria</taxon>
        <taxon>Bacillati</taxon>
        <taxon>Actinomycetota</taxon>
        <taxon>Actinomycetes</taxon>
        <taxon>Mycobacteriales</taxon>
        <taxon>Nocardiaceae</taxon>
        <taxon>Prescottella</taxon>
    </lineage>
</organism>
<dbReference type="PANTHER" id="PTHR36115">
    <property type="entry name" value="PROLINE-RICH ANTIGEN HOMOLOG-RELATED"/>
    <property type="match status" value="1"/>
</dbReference>
<evidence type="ECO:0000256" key="6">
    <source>
        <dbReference type="SAM" id="Phobius"/>
    </source>
</evidence>
<dbReference type="GO" id="GO:0005886">
    <property type="term" value="C:plasma membrane"/>
    <property type="evidence" value="ECO:0007669"/>
    <property type="project" value="UniProtKB-SubCell"/>
</dbReference>
<evidence type="ECO:0000256" key="1">
    <source>
        <dbReference type="ARBA" id="ARBA00004651"/>
    </source>
</evidence>
<evidence type="ECO:0000256" key="5">
    <source>
        <dbReference type="ARBA" id="ARBA00023136"/>
    </source>
</evidence>
<dbReference type="EMBL" id="FN563149">
    <property type="protein sequence ID" value="CBH49908.1"/>
    <property type="molecule type" value="Genomic_DNA"/>
</dbReference>
<dbReference type="InterPro" id="IPR051791">
    <property type="entry name" value="Pra-immunoreactive"/>
</dbReference>
<feature type="transmembrane region" description="Helical" evidence="6">
    <location>
        <begin position="109"/>
        <end position="127"/>
    </location>
</feature>
<accession>A0A3S5YBH9</accession>
<evidence type="ECO:0000256" key="2">
    <source>
        <dbReference type="ARBA" id="ARBA00022475"/>
    </source>
</evidence>
<evidence type="ECO:0000256" key="4">
    <source>
        <dbReference type="ARBA" id="ARBA00022989"/>
    </source>
</evidence>
<dbReference type="KEGG" id="req:REQ_39230"/>
<dbReference type="RefSeq" id="WP_005517851.1">
    <property type="nucleotide sequence ID" value="NC_014659.1"/>
</dbReference>
<keyword evidence="5 6" id="KW-0472">Membrane</keyword>
<feature type="transmembrane region" description="Helical" evidence="6">
    <location>
        <begin position="20"/>
        <end position="48"/>
    </location>
</feature>
<sequence length="157" mass="17689">MTELRRPDPEHRPAGIVTRGLAALIDIGVVLFLMGVIYMGLTFTRLLFSPQEFRFPQAQFLLSATTFVALSVLYLTVCWSTSGRTVGAVAMGLRLVSRNGQLVRFPRCAARAVLCVLFGFGLFWVAVDRRRRSLQDIALRTSVVYDWKPDPHLVEHH</sequence>
<keyword evidence="3 6" id="KW-0812">Transmembrane</keyword>
<protein>
    <submittedName>
        <fullName evidence="8">Membrane protein</fullName>
    </submittedName>
</protein>
<feature type="domain" description="RDD" evidence="7">
    <location>
        <begin position="14"/>
        <end position="138"/>
    </location>
</feature>
<dbReference type="InterPro" id="IPR010432">
    <property type="entry name" value="RDD"/>
</dbReference>
<keyword evidence="4 6" id="KW-1133">Transmembrane helix</keyword>
<dbReference type="AlphaFoldDB" id="A0A3S5YBH9"/>
<evidence type="ECO:0000313" key="8">
    <source>
        <dbReference type="EMBL" id="CBH49908.1"/>
    </source>
</evidence>